<protein>
    <submittedName>
        <fullName evidence="1">Uncharacterized protein</fullName>
    </submittedName>
</protein>
<dbReference type="Pfam" id="PF03692">
    <property type="entry name" value="CxxCxxCC"/>
    <property type="match status" value="1"/>
</dbReference>
<dbReference type="EMBL" id="MFAK01000005">
    <property type="protein sequence ID" value="OGD75424.1"/>
    <property type="molecule type" value="Genomic_DNA"/>
</dbReference>
<organism evidence="1 2">
    <name type="scientific">Candidatus Collierbacteria bacterium RIFOXYA2_FULL_46_10</name>
    <dbReference type="NCBI Taxonomy" id="1817726"/>
    <lineage>
        <taxon>Bacteria</taxon>
        <taxon>Candidatus Collieribacteriota</taxon>
    </lineage>
</organism>
<dbReference type="Proteomes" id="UP000176191">
    <property type="component" value="Unassembled WGS sequence"/>
</dbReference>
<proteinExistence type="predicted"/>
<evidence type="ECO:0000313" key="1">
    <source>
        <dbReference type="EMBL" id="OGD75424.1"/>
    </source>
</evidence>
<accession>A0A1F5F7T1</accession>
<name>A0A1F5F7T1_9BACT</name>
<evidence type="ECO:0000313" key="2">
    <source>
        <dbReference type="Proteomes" id="UP000176191"/>
    </source>
</evidence>
<dbReference type="AlphaFoldDB" id="A0A1F5F7T1"/>
<dbReference type="InterPro" id="IPR005358">
    <property type="entry name" value="Puta_zinc/iron-chelating_dom"/>
</dbReference>
<reference evidence="1 2" key="1">
    <citation type="journal article" date="2016" name="Nat. Commun.">
        <title>Thousands of microbial genomes shed light on interconnected biogeochemical processes in an aquifer system.</title>
        <authorList>
            <person name="Anantharaman K."/>
            <person name="Brown C.T."/>
            <person name="Hug L.A."/>
            <person name="Sharon I."/>
            <person name="Castelle C.J."/>
            <person name="Probst A.J."/>
            <person name="Thomas B.C."/>
            <person name="Singh A."/>
            <person name="Wilkins M.J."/>
            <person name="Karaoz U."/>
            <person name="Brodie E.L."/>
            <person name="Williams K.H."/>
            <person name="Hubbard S.S."/>
            <person name="Banfield J.F."/>
        </authorList>
    </citation>
    <scope>NUCLEOTIDE SEQUENCE [LARGE SCALE GENOMIC DNA]</scope>
</reference>
<sequence>MTSNIEKHTCATCPTHPCCRDIKTRTTIRDLHRLERMGNQSFPHDSFQELNQATKPGVHYYIAGVVYIQLNGWCAGFNQATGRCKRHSPIHLPEFCEVIQEGGELCPSK</sequence>
<gene>
    <name evidence="1" type="ORF">A2228_00970</name>
</gene>
<comment type="caution">
    <text evidence="1">The sequence shown here is derived from an EMBL/GenBank/DDBJ whole genome shotgun (WGS) entry which is preliminary data.</text>
</comment>